<gene>
    <name evidence="2" type="ORF">BpHYR1_005448</name>
</gene>
<keyword evidence="1" id="KW-0812">Transmembrane</keyword>
<evidence type="ECO:0000256" key="1">
    <source>
        <dbReference type="SAM" id="Phobius"/>
    </source>
</evidence>
<organism evidence="2 3">
    <name type="scientific">Brachionus plicatilis</name>
    <name type="common">Marine rotifer</name>
    <name type="synonym">Brachionus muelleri</name>
    <dbReference type="NCBI Taxonomy" id="10195"/>
    <lineage>
        <taxon>Eukaryota</taxon>
        <taxon>Metazoa</taxon>
        <taxon>Spiralia</taxon>
        <taxon>Gnathifera</taxon>
        <taxon>Rotifera</taxon>
        <taxon>Eurotatoria</taxon>
        <taxon>Monogononta</taxon>
        <taxon>Pseudotrocha</taxon>
        <taxon>Ploima</taxon>
        <taxon>Brachionidae</taxon>
        <taxon>Brachionus</taxon>
    </lineage>
</organism>
<protein>
    <submittedName>
        <fullName evidence="2">Uncharacterized protein</fullName>
    </submittedName>
</protein>
<dbReference type="Proteomes" id="UP000276133">
    <property type="component" value="Unassembled WGS sequence"/>
</dbReference>
<reference evidence="2 3" key="1">
    <citation type="journal article" date="2018" name="Sci. Rep.">
        <title>Genomic signatures of local adaptation to the degree of environmental predictability in rotifers.</title>
        <authorList>
            <person name="Franch-Gras L."/>
            <person name="Hahn C."/>
            <person name="Garcia-Roger E.M."/>
            <person name="Carmona M.J."/>
            <person name="Serra M."/>
            <person name="Gomez A."/>
        </authorList>
    </citation>
    <scope>NUCLEOTIDE SEQUENCE [LARGE SCALE GENOMIC DNA]</scope>
    <source>
        <strain evidence="2">HYR1</strain>
    </source>
</reference>
<proteinExistence type="predicted"/>
<keyword evidence="1" id="KW-0472">Membrane</keyword>
<dbReference type="EMBL" id="REGN01010863">
    <property type="protein sequence ID" value="RMZ98289.1"/>
    <property type="molecule type" value="Genomic_DNA"/>
</dbReference>
<feature type="transmembrane region" description="Helical" evidence="1">
    <location>
        <begin position="36"/>
        <end position="57"/>
    </location>
</feature>
<name>A0A3M7PGW5_BRAPC</name>
<accession>A0A3M7PGW5</accession>
<feature type="non-terminal residue" evidence="2">
    <location>
        <position position="1"/>
    </location>
</feature>
<sequence length="80" mass="9248">FSVCFDYLEHQKLIINFKLPKKIEPGFNKVLVSHQIWSIVVLVGVLAATPLIFGLNFRLFSFNLPEPNLSQIDYELDIQK</sequence>
<comment type="caution">
    <text evidence="2">The sequence shown here is derived from an EMBL/GenBank/DDBJ whole genome shotgun (WGS) entry which is preliminary data.</text>
</comment>
<keyword evidence="1" id="KW-1133">Transmembrane helix</keyword>
<keyword evidence="3" id="KW-1185">Reference proteome</keyword>
<evidence type="ECO:0000313" key="2">
    <source>
        <dbReference type="EMBL" id="RMZ98289.1"/>
    </source>
</evidence>
<dbReference type="AlphaFoldDB" id="A0A3M7PGW5"/>
<evidence type="ECO:0000313" key="3">
    <source>
        <dbReference type="Proteomes" id="UP000276133"/>
    </source>
</evidence>